<evidence type="ECO:0000259" key="1">
    <source>
        <dbReference type="Pfam" id="PF01872"/>
    </source>
</evidence>
<protein>
    <submittedName>
        <fullName evidence="2">Dihydrofolate reductase</fullName>
    </submittedName>
</protein>
<proteinExistence type="predicted"/>
<dbReference type="Proteomes" id="UP001166021">
    <property type="component" value="Unassembled WGS sequence"/>
</dbReference>
<dbReference type="EMBL" id="JABTCF010000003">
    <property type="protein sequence ID" value="MBD0777399.1"/>
    <property type="molecule type" value="Genomic_DNA"/>
</dbReference>
<dbReference type="InterPro" id="IPR050765">
    <property type="entry name" value="Riboflavin_Biosynth_HTPR"/>
</dbReference>
<dbReference type="PANTHER" id="PTHR38011">
    <property type="entry name" value="DIHYDROFOLATE REDUCTASE FAMILY PROTEIN (AFU_ORTHOLOGUE AFUA_8G06820)"/>
    <property type="match status" value="1"/>
</dbReference>
<accession>A0ABR7UXT9</accession>
<keyword evidence="3" id="KW-1185">Reference proteome</keyword>
<dbReference type="Gene3D" id="3.40.430.10">
    <property type="entry name" value="Dihydrofolate Reductase, subunit A"/>
    <property type="match status" value="1"/>
</dbReference>
<dbReference type="PANTHER" id="PTHR38011:SF11">
    <property type="entry name" value="2,5-DIAMINO-6-RIBOSYLAMINO-4(3H)-PYRIMIDINONE 5'-PHOSPHATE REDUCTASE"/>
    <property type="match status" value="1"/>
</dbReference>
<gene>
    <name evidence="2" type="ORF">HPE56_06315</name>
</gene>
<dbReference type="SUPFAM" id="SSF53597">
    <property type="entry name" value="Dihydrofolate reductase-like"/>
    <property type="match status" value="1"/>
</dbReference>
<dbReference type="RefSeq" id="WP_188242930.1">
    <property type="nucleotide sequence ID" value="NZ_JABTCF010000003.1"/>
</dbReference>
<evidence type="ECO:0000313" key="2">
    <source>
        <dbReference type="EMBL" id="MBD0777399.1"/>
    </source>
</evidence>
<comment type="caution">
    <text evidence="2">The sequence shown here is derived from an EMBL/GenBank/DDBJ whole genome shotgun (WGS) entry which is preliminary data.</text>
</comment>
<organism evidence="2 3">
    <name type="scientific">Maribacter aquimaris</name>
    <dbReference type="NCBI Taxonomy" id="2737171"/>
    <lineage>
        <taxon>Bacteria</taxon>
        <taxon>Pseudomonadati</taxon>
        <taxon>Bacteroidota</taxon>
        <taxon>Flavobacteriia</taxon>
        <taxon>Flavobacteriales</taxon>
        <taxon>Flavobacteriaceae</taxon>
        <taxon>Maribacter</taxon>
    </lineage>
</organism>
<evidence type="ECO:0000313" key="3">
    <source>
        <dbReference type="Proteomes" id="UP001166021"/>
    </source>
</evidence>
<reference evidence="2" key="1">
    <citation type="submission" date="2020-05" db="EMBL/GenBank/DDBJ databases">
        <title>The draft genome sequence of Maribacter sp. ANRC-HE7.</title>
        <authorList>
            <person name="Mu L."/>
        </authorList>
    </citation>
    <scope>NUCLEOTIDE SEQUENCE</scope>
    <source>
        <strain evidence="2">ANRC-HE7</strain>
    </source>
</reference>
<dbReference type="InterPro" id="IPR024072">
    <property type="entry name" value="DHFR-like_dom_sf"/>
</dbReference>
<dbReference type="InterPro" id="IPR002734">
    <property type="entry name" value="RibDG_C"/>
</dbReference>
<dbReference type="Pfam" id="PF01872">
    <property type="entry name" value="RibD_C"/>
    <property type="match status" value="1"/>
</dbReference>
<name>A0ABR7UXT9_9FLAO</name>
<sequence>MQRIIYYVASSLDGFIAGVDDDISKFIPQGNGVQKYLSDLKNFETVIMGRRTYEFGYQYGLEPGQPAYPHMEHHIFSETLTMDTLAKNVHIEKISTDRINEIKRNSITDIYLCGGGQFAGWLLDNGLIDQLKLKLNPIILGEGIPLFGNSKASLVGKLIDKEWFDEGLQILTYDLKDINAQGS</sequence>
<feature type="domain" description="Bacterial bifunctional deaminase-reductase C-terminal" evidence="1">
    <location>
        <begin position="4"/>
        <end position="153"/>
    </location>
</feature>